<dbReference type="AlphaFoldDB" id="A0A8J7WAW8"/>
<accession>A0A8J7WAW8</accession>
<dbReference type="RefSeq" id="WP_212536152.1">
    <property type="nucleotide sequence ID" value="NZ_JAGTUU010000003.1"/>
</dbReference>
<dbReference type="EMBL" id="JAGTUU010000003">
    <property type="protein sequence ID" value="MBS0124190.1"/>
    <property type="molecule type" value="Genomic_DNA"/>
</dbReference>
<keyword evidence="4" id="KW-1185">Reference proteome</keyword>
<feature type="transmembrane region" description="Helical" evidence="1">
    <location>
        <begin position="105"/>
        <end position="125"/>
    </location>
</feature>
<gene>
    <name evidence="3" type="ORF">KB874_08580</name>
</gene>
<evidence type="ECO:0000259" key="2">
    <source>
        <dbReference type="Pfam" id="PF07331"/>
    </source>
</evidence>
<dbReference type="InterPro" id="IPR009936">
    <property type="entry name" value="DUF1468"/>
</dbReference>
<name>A0A8J7WAW8_9RHOB</name>
<protein>
    <submittedName>
        <fullName evidence="3">Tripartite tricarboxylate transporter TctB family protein</fullName>
    </submittedName>
</protein>
<evidence type="ECO:0000313" key="4">
    <source>
        <dbReference type="Proteomes" id="UP000681356"/>
    </source>
</evidence>
<organism evidence="3 4">
    <name type="scientific">Thetidibacter halocola</name>
    <dbReference type="NCBI Taxonomy" id="2827239"/>
    <lineage>
        <taxon>Bacteria</taxon>
        <taxon>Pseudomonadati</taxon>
        <taxon>Pseudomonadota</taxon>
        <taxon>Alphaproteobacteria</taxon>
        <taxon>Rhodobacterales</taxon>
        <taxon>Roseobacteraceae</taxon>
        <taxon>Thetidibacter</taxon>
    </lineage>
</organism>
<keyword evidence="1" id="KW-1133">Transmembrane helix</keyword>
<feature type="transmembrane region" description="Helical" evidence="1">
    <location>
        <begin position="131"/>
        <end position="150"/>
    </location>
</feature>
<dbReference type="Proteomes" id="UP000681356">
    <property type="component" value="Unassembled WGS sequence"/>
</dbReference>
<proteinExistence type="predicted"/>
<feature type="transmembrane region" description="Helical" evidence="1">
    <location>
        <begin position="12"/>
        <end position="34"/>
    </location>
</feature>
<comment type="caution">
    <text evidence="3">The sequence shown here is derived from an EMBL/GenBank/DDBJ whole genome shotgun (WGS) entry which is preliminary data.</text>
</comment>
<sequence length="170" mass="18808">MKIDPDRPPRHLGGELIIPALAVVFTLYFFSTIWNSPWTAQVSAFSLGGVLLLLCVIFFAKALGMVAKGEGSLTFGNVVTYEDLRTGRLGLIVTTVGYCWLIDDLGFTLATFLFLWLSMLVLSRFRGVGRVTLTSAIMALGGWAIFIWAFDTRFPRGWFEATMEAVLKNG</sequence>
<reference evidence="3" key="1">
    <citation type="submission" date="2021-04" db="EMBL/GenBank/DDBJ databases">
        <authorList>
            <person name="Yoon J."/>
        </authorList>
    </citation>
    <scope>NUCLEOTIDE SEQUENCE</scope>
    <source>
        <strain evidence="3">KMU-90</strain>
    </source>
</reference>
<keyword evidence="1" id="KW-0472">Membrane</keyword>
<dbReference type="Pfam" id="PF07331">
    <property type="entry name" value="TctB"/>
    <property type="match status" value="1"/>
</dbReference>
<evidence type="ECO:0000313" key="3">
    <source>
        <dbReference type="EMBL" id="MBS0124190.1"/>
    </source>
</evidence>
<feature type="domain" description="DUF1468" evidence="2">
    <location>
        <begin position="19"/>
        <end position="155"/>
    </location>
</feature>
<feature type="transmembrane region" description="Helical" evidence="1">
    <location>
        <begin position="40"/>
        <end position="60"/>
    </location>
</feature>
<keyword evidence="1" id="KW-0812">Transmembrane</keyword>
<evidence type="ECO:0000256" key="1">
    <source>
        <dbReference type="SAM" id="Phobius"/>
    </source>
</evidence>